<dbReference type="Pfam" id="PF13411">
    <property type="entry name" value="MerR_1"/>
    <property type="match status" value="1"/>
</dbReference>
<feature type="domain" description="HTH merR-type" evidence="4">
    <location>
        <begin position="8"/>
        <end position="77"/>
    </location>
</feature>
<dbReference type="AlphaFoldDB" id="A0A268P4I2"/>
<evidence type="ECO:0000256" key="1">
    <source>
        <dbReference type="ARBA" id="ARBA00023015"/>
    </source>
</evidence>
<protein>
    <recommendedName>
        <fullName evidence="4">HTH merR-type domain-containing protein</fullName>
    </recommendedName>
</protein>
<organism evidence="5 6">
    <name type="scientific">Shouchella clausii</name>
    <name type="common">Alkalihalobacillus clausii</name>
    <dbReference type="NCBI Taxonomy" id="79880"/>
    <lineage>
        <taxon>Bacteria</taxon>
        <taxon>Bacillati</taxon>
        <taxon>Bacillota</taxon>
        <taxon>Bacilli</taxon>
        <taxon>Bacillales</taxon>
        <taxon>Bacillaceae</taxon>
        <taxon>Shouchella</taxon>
    </lineage>
</organism>
<dbReference type="GO" id="GO:0003677">
    <property type="term" value="F:DNA binding"/>
    <property type="evidence" value="ECO:0007669"/>
    <property type="project" value="UniProtKB-KW"/>
</dbReference>
<dbReference type="Pfam" id="PF02607">
    <property type="entry name" value="B12-binding_2"/>
    <property type="match status" value="1"/>
</dbReference>
<dbReference type="InterPro" id="IPR009061">
    <property type="entry name" value="DNA-bd_dom_put_sf"/>
</dbReference>
<dbReference type="Gene3D" id="1.10.1660.10">
    <property type="match status" value="1"/>
</dbReference>
<dbReference type="GO" id="GO:0003700">
    <property type="term" value="F:DNA-binding transcription factor activity"/>
    <property type="evidence" value="ECO:0007669"/>
    <property type="project" value="InterPro"/>
</dbReference>
<dbReference type="RefSeq" id="WP_095326058.1">
    <property type="nucleotide sequence ID" value="NZ_BOQQ01000005.1"/>
</dbReference>
<dbReference type="Proteomes" id="UP000216207">
    <property type="component" value="Unassembled WGS sequence"/>
</dbReference>
<evidence type="ECO:0000256" key="2">
    <source>
        <dbReference type="ARBA" id="ARBA00023125"/>
    </source>
</evidence>
<evidence type="ECO:0000313" key="6">
    <source>
        <dbReference type="Proteomes" id="UP000216207"/>
    </source>
</evidence>
<dbReference type="SUPFAM" id="SSF52242">
    <property type="entry name" value="Cobalamin (vitamin B12)-binding domain"/>
    <property type="match status" value="1"/>
</dbReference>
<dbReference type="GO" id="GO:0046872">
    <property type="term" value="F:metal ion binding"/>
    <property type="evidence" value="ECO:0007669"/>
    <property type="project" value="InterPro"/>
</dbReference>
<name>A0A268P4I2_SHOCL</name>
<dbReference type="PROSITE" id="PS50937">
    <property type="entry name" value="HTH_MERR_2"/>
    <property type="match status" value="1"/>
</dbReference>
<dbReference type="EMBL" id="NPCC01000004">
    <property type="protein sequence ID" value="PAE90663.1"/>
    <property type="molecule type" value="Genomic_DNA"/>
</dbReference>
<dbReference type="SMART" id="SM00422">
    <property type="entry name" value="HTH_MERR"/>
    <property type="match status" value="1"/>
</dbReference>
<dbReference type="InterPro" id="IPR003759">
    <property type="entry name" value="Cbl-bd_cap"/>
</dbReference>
<evidence type="ECO:0000256" key="3">
    <source>
        <dbReference type="ARBA" id="ARBA00023163"/>
    </source>
</evidence>
<evidence type="ECO:0000313" key="5">
    <source>
        <dbReference type="EMBL" id="PAE90663.1"/>
    </source>
</evidence>
<accession>A0A268P4I2</accession>
<gene>
    <name evidence="5" type="ORF">CHH72_01930</name>
</gene>
<dbReference type="SUPFAM" id="SSF46955">
    <property type="entry name" value="Putative DNA-binding domain"/>
    <property type="match status" value="1"/>
</dbReference>
<keyword evidence="3" id="KW-0804">Transcription</keyword>
<dbReference type="InterPro" id="IPR000551">
    <property type="entry name" value="MerR-type_HTH_dom"/>
</dbReference>
<dbReference type="CDD" id="cd01104">
    <property type="entry name" value="HTH_MlrA-CarA"/>
    <property type="match status" value="1"/>
</dbReference>
<dbReference type="InterPro" id="IPR036594">
    <property type="entry name" value="Meth_synthase_dom"/>
</dbReference>
<dbReference type="PANTHER" id="PTHR30204:SF67">
    <property type="entry name" value="HTH-TYPE TRANSCRIPTIONAL REGULATOR MLRA-RELATED"/>
    <property type="match status" value="1"/>
</dbReference>
<dbReference type="PANTHER" id="PTHR30204">
    <property type="entry name" value="REDOX-CYCLING DRUG-SENSING TRANSCRIPTIONAL ACTIVATOR SOXR"/>
    <property type="match status" value="1"/>
</dbReference>
<reference evidence="5 6" key="1">
    <citation type="submission" date="2017-07" db="EMBL/GenBank/DDBJ databases">
        <title>Isolation and whole genome analysis of endospore-forming bacteria from heroin.</title>
        <authorList>
            <person name="Kalinowski J."/>
            <person name="Ahrens B."/>
            <person name="Al-Dilaimi A."/>
            <person name="Winkler A."/>
            <person name="Wibberg D."/>
            <person name="Schleenbecker U."/>
            <person name="Ruckert C."/>
            <person name="Wolfel R."/>
            <person name="Grass G."/>
        </authorList>
    </citation>
    <scope>NUCLEOTIDE SEQUENCE [LARGE SCALE GENOMIC DNA]</scope>
    <source>
        <strain evidence="5 6">7539</strain>
    </source>
</reference>
<keyword evidence="1" id="KW-0805">Transcription regulation</keyword>
<keyword evidence="2" id="KW-0238">DNA-binding</keyword>
<evidence type="ECO:0000259" key="4">
    <source>
        <dbReference type="PROSITE" id="PS50937"/>
    </source>
</evidence>
<comment type="caution">
    <text evidence="5">The sequence shown here is derived from an EMBL/GenBank/DDBJ whole genome shotgun (WGS) entry which is preliminary data.</text>
</comment>
<dbReference type="GO" id="GO:0031419">
    <property type="term" value="F:cobalamin binding"/>
    <property type="evidence" value="ECO:0007669"/>
    <property type="project" value="InterPro"/>
</dbReference>
<dbReference type="Gene3D" id="3.40.50.280">
    <property type="entry name" value="Cobalamin-binding domain"/>
    <property type="match status" value="1"/>
</dbReference>
<dbReference type="InterPro" id="IPR047057">
    <property type="entry name" value="MerR_fam"/>
</dbReference>
<dbReference type="Gene3D" id="1.10.1240.10">
    <property type="entry name" value="Methionine synthase domain"/>
    <property type="match status" value="1"/>
</dbReference>
<proteinExistence type="predicted"/>
<sequence>MMTSKDGKYNIKAVSKKLGIHPGTLRAWERRYQAINPDRNESGHRLYTDEHIAVLRWLIEKVNEGFSIKQAVELKEADKASGEWSTATDNSSYISHLATDFLKALLAFDEEQAQEWLNRAFSMYSMERVAIELFSIAYDMLEQERRQGTITLAHQQYAVRAMEAKITNLAMVLPADKSKQKILLFCGPHEQSALPLRIFAFYLKRKGFSTICFGTGISVEDAELVVQQCAPILVAVSCRDEQNMQAAEDWLKQVIKKQPNTKIGLLGKGFPELPDNKKANCETLFIGKSRADWEIWVERMLQP</sequence>
<dbReference type="InterPro" id="IPR036724">
    <property type="entry name" value="Cobalamin-bd_sf"/>
</dbReference>